<dbReference type="InterPro" id="IPR000847">
    <property type="entry name" value="LysR_HTH_N"/>
</dbReference>
<dbReference type="Pfam" id="PF03466">
    <property type="entry name" value="LysR_substrate"/>
    <property type="match status" value="1"/>
</dbReference>
<dbReference type="AlphaFoldDB" id="A0A1I6FVF3"/>
<dbReference type="Gene3D" id="1.10.10.10">
    <property type="entry name" value="Winged helix-like DNA-binding domain superfamily/Winged helix DNA-binding domain"/>
    <property type="match status" value="1"/>
</dbReference>
<dbReference type="GO" id="GO:0010628">
    <property type="term" value="P:positive regulation of gene expression"/>
    <property type="evidence" value="ECO:0007669"/>
    <property type="project" value="TreeGrafter"/>
</dbReference>
<gene>
    <name evidence="6" type="ORF">SAMN04488002_0403</name>
</gene>
<evidence type="ECO:0000256" key="2">
    <source>
        <dbReference type="ARBA" id="ARBA00023015"/>
    </source>
</evidence>
<dbReference type="Pfam" id="PF00126">
    <property type="entry name" value="HTH_1"/>
    <property type="match status" value="1"/>
</dbReference>
<dbReference type="InterPro" id="IPR005119">
    <property type="entry name" value="LysR_subst-bd"/>
</dbReference>
<proteinExistence type="inferred from homology"/>
<dbReference type="EMBL" id="FOYO01000001">
    <property type="protein sequence ID" value="SFR33945.1"/>
    <property type="molecule type" value="Genomic_DNA"/>
</dbReference>
<dbReference type="GO" id="GO:0043565">
    <property type="term" value="F:sequence-specific DNA binding"/>
    <property type="evidence" value="ECO:0007669"/>
    <property type="project" value="TreeGrafter"/>
</dbReference>
<dbReference type="PANTHER" id="PTHR30427:SF1">
    <property type="entry name" value="TRANSCRIPTIONAL ACTIVATOR PROTEIN LYSR"/>
    <property type="match status" value="1"/>
</dbReference>
<reference evidence="7" key="1">
    <citation type="submission" date="2016-10" db="EMBL/GenBank/DDBJ databases">
        <authorList>
            <person name="Varghese N."/>
            <person name="Submissions S."/>
        </authorList>
    </citation>
    <scope>NUCLEOTIDE SEQUENCE [LARGE SCALE GENOMIC DNA]</scope>
    <source>
        <strain evidence="7">DSM 26921</strain>
    </source>
</reference>
<dbReference type="GO" id="GO:0003700">
    <property type="term" value="F:DNA-binding transcription factor activity"/>
    <property type="evidence" value="ECO:0007669"/>
    <property type="project" value="InterPro"/>
</dbReference>
<evidence type="ECO:0000256" key="4">
    <source>
        <dbReference type="ARBA" id="ARBA00023163"/>
    </source>
</evidence>
<organism evidence="6 7">
    <name type="scientific">Litoreibacter janthinus</name>
    <dbReference type="NCBI Taxonomy" id="670154"/>
    <lineage>
        <taxon>Bacteria</taxon>
        <taxon>Pseudomonadati</taxon>
        <taxon>Pseudomonadota</taxon>
        <taxon>Alphaproteobacteria</taxon>
        <taxon>Rhodobacterales</taxon>
        <taxon>Roseobacteraceae</taxon>
        <taxon>Litoreibacter</taxon>
    </lineage>
</organism>
<keyword evidence="4" id="KW-0804">Transcription</keyword>
<dbReference type="OrthoDB" id="8479870at2"/>
<dbReference type="STRING" id="670154.SAMN04488002_0403"/>
<keyword evidence="2" id="KW-0805">Transcription regulation</keyword>
<protein>
    <submittedName>
        <fullName evidence="6">Transcriptional regulator, LysR family</fullName>
    </submittedName>
</protein>
<keyword evidence="3" id="KW-0238">DNA-binding</keyword>
<dbReference type="InterPro" id="IPR036388">
    <property type="entry name" value="WH-like_DNA-bd_sf"/>
</dbReference>
<comment type="similarity">
    <text evidence="1">Belongs to the LysR transcriptional regulatory family.</text>
</comment>
<evidence type="ECO:0000313" key="6">
    <source>
        <dbReference type="EMBL" id="SFR33945.1"/>
    </source>
</evidence>
<dbReference type="PANTHER" id="PTHR30427">
    <property type="entry name" value="TRANSCRIPTIONAL ACTIVATOR PROTEIN LYSR"/>
    <property type="match status" value="1"/>
</dbReference>
<accession>A0A1I6FVF3</accession>
<dbReference type="Proteomes" id="UP000199658">
    <property type="component" value="Unassembled WGS sequence"/>
</dbReference>
<evidence type="ECO:0000313" key="7">
    <source>
        <dbReference type="Proteomes" id="UP000199658"/>
    </source>
</evidence>
<keyword evidence="7" id="KW-1185">Reference proteome</keyword>
<evidence type="ECO:0000259" key="5">
    <source>
        <dbReference type="PROSITE" id="PS50931"/>
    </source>
</evidence>
<evidence type="ECO:0000256" key="1">
    <source>
        <dbReference type="ARBA" id="ARBA00009437"/>
    </source>
</evidence>
<sequence>MATKTWHSLPEYQAFRALMESGTTSKAAIRLGLSQSAISRSVSSLESRTGRILFERDGGRLRATNDAAQLNRRLDLLFEALDRIDGPPEPAQETLRIVAPPTYAHRFLVHHIATFLKINPHYFVSLEVSSSEEVIRGILDERFDLGFTGVELSRDGVKLTPYRTSGAVCVMASDHPLAEKRMIDPVDLHDQALIALTHRHVRRAQLEKILHACRSVPRIVAEVSTSFAAVDLAMEGLGLTVVNPFPVVQYRSDDLVFRPFASQIEYRSYFVTPDHRPVHGVVRAFMRHLKLHTAKDPFSKKA</sequence>
<dbReference type="PROSITE" id="PS50931">
    <property type="entry name" value="HTH_LYSR"/>
    <property type="match status" value="1"/>
</dbReference>
<dbReference type="Gene3D" id="3.40.190.290">
    <property type="match status" value="1"/>
</dbReference>
<name>A0A1I6FVF3_9RHOB</name>
<dbReference type="SUPFAM" id="SSF53850">
    <property type="entry name" value="Periplasmic binding protein-like II"/>
    <property type="match status" value="1"/>
</dbReference>
<dbReference type="PRINTS" id="PR00039">
    <property type="entry name" value="HTHLYSR"/>
</dbReference>
<feature type="domain" description="HTH lysR-type" evidence="5">
    <location>
        <begin position="13"/>
        <end position="64"/>
    </location>
</feature>
<dbReference type="SUPFAM" id="SSF46785">
    <property type="entry name" value="Winged helix' DNA-binding domain"/>
    <property type="match status" value="1"/>
</dbReference>
<evidence type="ECO:0000256" key="3">
    <source>
        <dbReference type="ARBA" id="ARBA00023125"/>
    </source>
</evidence>
<dbReference type="InterPro" id="IPR036390">
    <property type="entry name" value="WH_DNA-bd_sf"/>
</dbReference>
<dbReference type="RefSeq" id="WP_090211835.1">
    <property type="nucleotide sequence ID" value="NZ_FOYO01000001.1"/>
</dbReference>